<accession>A0A8J2J1U1</accession>
<keyword evidence="4" id="KW-0677">Repeat</keyword>
<dbReference type="GO" id="GO:0031410">
    <property type="term" value="C:cytoplasmic vesicle"/>
    <property type="evidence" value="ECO:0007669"/>
    <property type="project" value="TreeGrafter"/>
</dbReference>
<feature type="signal peptide" evidence="10">
    <location>
        <begin position="1"/>
        <end position="27"/>
    </location>
</feature>
<dbReference type="InterPro" id="IPR029865">
    <property type="entry name" value="KIAA0319-like"/>
</dbReference>
<feature type="compositionally biased region" description="Basic residues" evidence="8">
    <location>
        <begin position="977"/>
        <end position="995"/>
    </location>
</feature>
<sequence>MYLLKYMKCFPWVGLLWVSFLLENIVASEESSTQRSLTCSGDCLDASVEQELKTKCPDVNRNILVGYTPTGNLSAGKYERITDGDNSTESCVRQCCGRATCNYVFMVNETCFVLTCNQGPDPCVPVKLPEGKVVGGIIKMVLVRSPTKESDTCEVGLEETQCKTNEICSRVNARSRNGLCKCREDFIVNPEGQCVNPGSMADGDQDESMTSTSQTTSMPVVASSTKKTVRQLEVSVEDKNVTLPSNEVALFVHASPSAPRENPYSYEWRLISHPTEDTTEGTKEGQMTDKLRLQGLKQGSYVFQVVVKGVGAYGTTNATVTVFPENRTNLAPLAKISPAEQTVQLPTASVVLDAVGSTDDQKIVSYKWELQKGPIEYTFNPTKTVNSTTLQVENLIPGNYTFKLTVEDAGHLTNSTTANITVIKETDYPPTAIAGKDVVIYLPTTEVTLNGNSSTDDKKIVSWEWKATGESNQAADMQDTHTPYLKLSHLQEGLYQYELKVTDEAGQSSISNVHVFVKKNSGTPPKASAGADQSFSLPQTWTTLDSSNSTADTRIVKWQWVQLKGPTNATIQNPNEAKANVTGLTKGDYEFQVEVEDDAKLSAKSTVKVTVTQKTNKPPTAHAGGERTISLPSTVALFNGSLSTDDVMITNWKWDREPESSAAGVVIGDSDTTPILQLTSLVPGKYVFKLTVKDEQGLASEDVATLNVKEDPLKKDLIEIVIDIRMDSLKEADLEKFLHQMSFLLHDTQLVFDRMQSQLNTENAVLILHGTDDARSVIEGSKLASELRRRLRQDVNLLQFHIISIDTVLCLDSCSGHGTCHDSAVHGRQCVCHAFWMENFLKMKFGNGERNCEWSKVYVGVITCLLLLMLFALLWSLVFLFRKNLSNLKANLSTKPTANGISSSARGNGKRHYSKKQYTLLDDDEIELECKSDPLSEDDEAEFEDSDSDVLFETKQRPNSRKINGNSKKFPLPSSNGHHHHSRNGILKPPRRVKT</sequence>
<dbReference type="GO" id="GO:0001764">
    <property type="term" value="P:neuron migration"/>
    <property type="evidence" value="ECO:0007669"/>
    <property type="project" value="TreeGrafter"/>
</dbReference>
<evidence type="ECO:0000256" key="7">
    <source>
        <dbReference type="ARBA" id="ARBA00023180"/>
    </source>
</evidence>
<evidence type="ECO:0000256" key="6">
    <source>
        <dbReference type="ARBA" id="ARBA00023136"/>
    </source>
</evidence>
<gene>
    <name evidence="12" type="ORF">AFUS01_LOCUS2773</name>
</gene>
<feature type="region of interest" description="Disordered" evidence="8">
    <location>
        <begin position="934"/>
        <end position="995"/>
    </location>
</feature>
<evidence type="ECO:0000313" key="13">
    <source>
        <dbReference type="Proteomes" id="UP000708208"/>
    </source>
</evidence>
<feature type="region of interest" description="Disordered" evidence="8">
    <location>
        <begin position="200"/>
        <end position="224"/>
    </location>
</feature>
<comment type="caution">
    <text evidence="12">The sequence shown here is derived from an EMBL/GenBank/DDBJ whole genome shotgun (WGS) entry which is preliminary data.</text>
</comment>
<reference evidence="12" key="1">
    <citation type="submission" date="2021-06" db="EMBL/GenBank/DDBJ databases">
        <authorList>
            <person name="Hodson N. C."/>
            <person name="Mongue J. A."/>
            <person name="Jaron S. K."/>
        </authorList>
    </citation>
    <scope>NUCLEOTIDE SEQUENCE</scope>
</reference>
<feature type="transmembrane region" description="Helical" evidence="9">
    <location>
        <begin position="857"/>
        <end position="881"/>
    </location>
</feature>
<feature type="compositionally biased region" description="Low complexity" evidence="8">
    <location>
        <begin position="208"/>
        <end position="218"/>
    </location>
</feature>
<evidence type="ECO:0000313" key="12">
    <source>
        <dbReference type="EMBL" id="CAG7680975.1"/>
    </source>
</evidence>
<proteinExistence type="predicted"/>
<dbReference type="FunFam" id="2.60.40.10:FF:000257">
    <property type="entry name" value="Dyslexia-associated protein KIAA0319-like"/>
    <property type="match status" value="1"/>
</dbReference>
<dbReference type="OrthoDB" id="536372at2759"/>
<feature type="domain" description="PKD/Chitinase" evidence="11">
    <location>
        <begin position="626"/>
        <end position="711"/>
    </location>
</feature>
<evidence type="ECO:0000256" key="2">
    <source>
        <dbReference type="ARBA" id="ARBA00022475"/>
    </source>
</evidence>
<organism evidence="12 13">
    <name type="scientific">Allacma fusca</name>
    <dbReference type="NCBI Taxonomy" id="39272"/>
    <lineage>
        <taxon>Eukaryota</taxon>
        <taxon>Metazoa</taxon>
        <taxon>Ecdysozoa</taxon>
        <taxon>Arthropoda</taxon>
        <taxon>Hexapoda</taxon>
        <taxon>Collembola</taxon>
        <taxon>Symphypleona</taxon>
        <taxon>Sminthuridae</taxon>
        <taxon>Allacma</taxon>
    </lineage>
</organism>
<dbReference type="AlphaFoldDB" id="A0A8J2J1U1"/>
<keyword evidence="2" id="KW-1003">Cell membrane</keyword>
<feature type="domain" description="PKD/Chitinase" evidence="11">
    <location>
        <begin position="431"/>
        <end position="520"/>
    </location>
</feature>
<dbReference type="PANTHER" id="PTHR46182:SF2">
    <property type="entry name" value="FI19480P1"/>
    <property type="match status" value="1"/>
</dbReference>
<dbReference type="GO" id="GO:0005886">
    <property type="term" value="C:plasma membrane"/>
    <property type="evidence" value="ECO:0007669"/>
    <property type="project" value="UniProtKB-SubCell"/>
</dbReference>
<feature type="domain" description="PKD/Chitinase" evidence="11">
    <location>
        <begin position="333"/>
        <end position="425"/>
    </location>
</feature>
<keyword evidence="13" id="KW-1185">Reference proteome</keyword>
<dbReference type="Proteomes" id="UP000708208">
    <property type="component" value="Unassembled WGS sequence"/>
</dbReference>
<name>A0A8J2J1U1_9HEXA</name>
<dbReference type="PANTHER" id="PTHR46182">
    <property type="entry name" value="FI19480P1"/>
    <property type="match status" value="1"/>
</dbReference>
<comment type="subcellular location">
    <subcellularLocation>
        <location evidence="1">Cell membrane</location>
    </subcellularLocation>
</comment>
<keyword evidence="7" id="KW-0325">Glycoprotein</keyword>
<evidence type="ECO:0000256" key="3">
    <source>
        <dbReference type="ARBA" id="ARBA00022692"/>
    </source>
</evidence>
<dbReference type="InterPro" id="IPR003961">
    <property type="entry name" value="FN3_dom"/>
</dbReference>
<dbReference type="Pfam" id="PF22352">
    <property type="entry name" value="K319L-like_PKD"/>
    <property type="match status" value="5"/>
</dbReference>
<feature type="domain" description="PKD/Chitinase" evidence="11">
    <location>
        <begin position="238"/>
        <end position="325"/>
    </location>
</feature>
<evidence type="ECO:0000259" key="11">
    <source>
        <dbReference type="SMART" id="SM00089"/>
    </source>
</evidence>
<feature type="domain" description="PKD/Chitinase" evidence="11">
    <location>
        <begin position="530"/>
        <end position="612"/>
    </location>
</feature>
<feature type="chain" id="PRO_5035200598" description="PKD/Chitinase domain-containing protein" evidence="10">
    <location>
        <begin position="28"/>
        <end position="995"/>
    </location>
</feature>
<evidence type="ECO:0000256" key="5">
    <source>
        <dbReference type="ARBA" id="ARBA00022989"/>
    </source>
</evidence>
<dbReference type="InterPro" id="IPR022409">
    <property type="entry name" value="PKD/Chitinase_dom"/>
</dbReference>
<protein>
    <recommendedName>
        <fullName evidence="11">PKD/Chitinase domain-containing protein</fullName>
    </recommendedName>
</protein>
<feature type="compositionally biased region" description="Acidic residues" evidence="8">
    <location>
        <begin position="935"/>
        <end position="950"/>
    </location>
</feature>
<keyword evidence="3 9" id="KW-0812">Transmembrane</keyword>
<evidence type="ECO:0000256" key="4">
    <source>
        <dbReference type="ARBA" id="ARBA00022737"/>
    </source>
</evidence>
<dbReference type="CDD" id="cd00063">
    <property type="entry name" value="FN3"/>
    <property type="match status" value="1"/>
</dbReference>
<dbReference type="SMART" id="SM00089">
    <property type="entry name" value="PKD"/>
    <property type="match status" value="5"/>
</dbReference>
<dbReference type="Pfam" id="PF23597">
    <property type="entry name" value="KIAA0319_N"/>
    <property type="match status" value="1"/>
</dbReference>
<evidence type="ECO:0000256" key="9">
    <source>
        <dbReference type="SAM" id="Phobius"/>
    </source>
</evidence>
<keyword evidence="10" id="KW-0732">Signal</keyword>
<evidence type="ECO:0000256" key="1">
    <source>
        <dbReference type="ARBA" id="ARBA00004236"/>
    </source>
</evidence>
<keyword evidence="5 9" id="KW-1133">Transmembrane helix</keyword>
<dbReference type="FunFam" id="2.60.40.10:FF:000061">
    <property type="entry name" value="Dyslexia-associated protein KIAA0319 homolog"/>
    <property type="match status" value="2"/>
</dbReference>
<dbReference type="EMBL" id="CAJVCH010016085">
    <property type="protein sequence ID" value="CAG7680975.1"/>
    <property type="molecule type" value="Genomic_DNA"/>
</dbReference>
<dbReference type="CDD" id="cd00146">
    <property type="entry name" value="PKD"/>
    <property type="match status" value="2"/>
</dbReference>
<evidence type="ECO:0000256" key="8">
    <source>
        <dbReference type="SAM" id="MobiDB-lite"/>
    </source>
</evidence>
<dbReference type="InterPro" id="IPR013980">
    <property type="entry name" value="MANSC_dom"/>
</dbReference>
<keyword evidence="6 9" id="KW-0472">Membrane</keyword>
<evidence type="ECO:0000256" key="10">
    <source>
        <dbReference type="SAM" id="SignalP"/>
    </source>
</evidence>